<keyword evidence="1" id="KW-0812">Transmembrane</keyword>
<dbReference type="Pfam" id="PF20146">
    <property type="entry name" value="NRF"/>
    <property type="match status" value="1"/>
</dbReference>
<feature type="transmembrane region" description="Helical" evidence="1">
    <location>
        <begin position="426"/>
        <end position="442"/>
    </location>
</feature>
<feature type="transmembrane region" description="Helical" evidence="1">
    <location>
        <begin position="351"/>
        <end position="371"/>
    </location>
</feature>
<dbReference type="EMBL" id="CCAG010013940">
    <property type="status" value="NOT_ANNOTATED_CDS"/>
    <property type="molecule type" value="Genomic_DNA"/>
</dbReference>
<dbReference type="PANTHER" id="PTHR11161">
    <property type="entry name" value="O-ACYLTRANSFERASE"/>
    <property type="match status" value="1"/>
</dbReference>
<keyword evidence="1" id="KW-1133">Transmembrane helix</keyword>
<feature type="transmembrane region" description="Helical" evidence="1">
    <location>
        <begin position="383"/>
        <end position="406"/>
    </location>
</feature>
<dbReference type="EnsemblMetazoa" id="GMOY008607-RA">
    <property type="protein sequence ID" value="GMOY008607-PA"/>
    <property type="gene ID" value="GMOY008607"/>
</dbReference>
<dbReference type="AlphaFoldDB" id="A0A1B0G5L1"/>
<reference evidence="3" key="1">
    <citation type="submission" date="2020-05" db="UniProtKB">
        <authorList>
            <consortium name="EnsemblMetazoa"/>
        </authorList>
    </citation>
    <scope>IDENTIFICATION</scope>
    <source>
        <strain evidence="3">Yale</strain>
    </source>
</reference>
<feature type="transmembrane region" description="Helical" evidence="1">
    <location>
        <begin position="288"/>
        <end position="306"/>
    </location>
</feature>
<dbReference type="Proteomes" id="UP000092444">
    <property type="component" value="Unassembled WGS sequence"/>
</dbReference>
<evidence type="ECO:0000256" key="1">
    <source>
        <dbReference type="SAM" id="Phobius"/>
    </source>
</evidence>
<keyword evidence="4" id="KW-1185">Reference proteome</keyword>
<dbReference type="InterPro" id="IPR052728">
    <property type="entry name" value="O2_lipid_transport_reg"/>
</dbReference>
<feature type="transmembrane region" description="Helical" evidence="1">
    <location>
        <begin position="454"/>
        <end position="475"/>
    </location>
</feature>
<evidence type="ECO:0000313" key="3">
    <source>
        <dbReference type="EnsemblMetazoa" id="GMOY008607-PA"/>
    </source>
</evidence>
<sequence length="804" mass="92835">MSCETFSFIILIPLVTLYFRSFNGKMFLHSQSGVRLVSVLIVIAGSALSDQIPASPFSNELGYQYFASASKFPSEILSSITSNTNYEDRQCAIDIRRILAGLQNFEDWAIEFFNQDIKDNRTVDEQYCKVDEPIKLRPIDIFAIAFILFIVFCMLASSIYDYIQTKKGSRKHPLFLAFSVITNAKKVFSVKKVDSPDVIHCLNGIRCFSMMWVVMGHGYMTFYDLPHINKNKFFTWTETPFSMLVQNGTLCVDTFFFMSGLLMLWGAFREMEKTKGKLNIPMMYFHRYIRLTPVVAVVILYIMSLYKYSGAGPMWMKLGTQDKRCEDTWWATLLYVQNYAFPNKICISQSWYLAVDTQLYVLSPIFLIPLWKWGKKSLPPMIVLVLLCIACTFATFMFNDFTLFRVQDEHVDLRQRLTYYPTHTRIPTWLMGVIFGYFLFTKNRGRKIPLAKRWVISGWLLAFGIMLTDLWGPYWRIRPENPDSPIIEGAFYEPLSRAAWALSMAWIVWACYNGHGGLINDFLSWTFFTAFSRLTYCMYVIHRIVQLVNAARLQTDTHFSDYEAVMRWWHDFGLTLCASIFATLAFESPILGIEKAIFGSVPDSWGRLPFGLMWGHTISMGQFEECVTISRAFDIDYLLKGKYCLAKLPIKGFVEKINKTSDLSRAISYKKKDPEYFELGICVPSSCSANMADNLLKTIIKTVFNQDIKDNRTVDEQYCKVDEPIKLRPIDIFAIAFILFIVFCMLASSIYDYIQTKKGSRKHPLFLAFSVITNAKKVFSVKKVDSPDVIHCLNGIRCFSIMWV</sequence>
<accession>A0A1B0G5L1</accession>
<feature type="transmembrane region" description="Helical" evidence="1">
    <location>
        <begin position="201"/>
        <end position="223"/>
    </location>
</feature>
<protein>
    <recommendedName>
        <fullName evidence="2">Nose resistant-to-fluoxetine protein N-terminal domain-containing protein</fullName>
    </recommendedName>
</protein>
<dbReference type="VEuPathDB" id="VectorBase:GMOY008607"/>
<proteinExistence type="predicted"/>
<evidence type="ECO:0000259" key="2">
    <source>
        <dbReference type="SMART" id="SM00703"/>
    </source>
</evidence>
<dbReference type="InterPro" id="IPR002656">
    <property type="entry name" value="Acyl_transf_3_dom"/>
</dbReference>
<feature type="transmembrane region" description="Helical" evidence="1">
    <location>
        <begin position="6"/>
        <end position="22"/>
    </location>
</feature>
<organism evidence="3 4">
    <name type="scientific">Glossina morsitans morsitans</name>
    <name type="common">Savannah tsetse fly</name>
    <dbReference type="NCBI Taxonomy" id="37546"/>
    <lineage>
        <taxon>Eukaryota</taxon>
        <taxon>Metazoa</taxon>
        <taxon>Ecdysozoa</taxon>
        <taxon>Arthropoda</taxon>
        <taxon>Hexapoda</taxon>
        <taxon>Insecta</taxon>
        <taxon>Pterygota</taxon>
        <taxon>Neoptera</taxon>
        <taxon>Endopterygota</taxon>
        <taxon>Diptera</taxon>
        <taxon>Brachycera</taxon>
        <taxon>Muscomorpha</taxon>
        <taxon>Hippoboscoidea</taxon>
        <taxon>Glossinidae</taxon>
        <taxon>Glossina</taxon>
    </lineage>
</organism>
<name>A0A1B0G5L1_GLOMM</name>
<dbReference type="PhylomeDB" id="A0A1B0G5L1"/>
<feature type="transmembrane region" description="Helical" evidence="1">
    <location>
        <begin position="243"/>
        <end position="268"/>
    </location>
</feature>
<dbReference type="GO" id="GO:0016747">
    <property type="term" value="F:acyltransferase activity, transferring groups other than amino-acyl groups"/>
    <property type="evidence" value="ECO:0007669"/>
    <property type="project" value="InterPro"/>
</dbReference>
<feature type="domain" description="Nose resistant-to-fluoxetine protein N-terminal" evidence="2">
    <location>
        <begin position="577"/>
        <end position="721"/>
    </location>
</feature>
<dbReference type="PANTHER" id="PTHR11161:SF0">
    <property type="entry name" value="O-ACYLTRANSFERASE LIKE PROTEIN"/>
    <property type="match status" value="1"/>
</dbReference>
<dbReference type="SMART" id="SM00703">
    <property type="entry name" value="NRF"/>
    <property type="match status" value="1"/>
</dbReference>
<dbReference type="EMBL" id="CCAG010013939">
    <property type="status" value="NOT_ANNOTATED_CDS"/>
    <property type="molecule type" value="Genomic_DNA"/>
</dbReference>
<feature type="transmembrane region" description="Helical" evidence="1">
    <location>
        <begin position="732"/>
        <end position="754"/>
    </location>
</feature>
<dbReference type="Pfam" id="PF01757">
    <property type="entry name" value="Acyl_transf_3"/>
    <property type="match status" value="1"/>
</dbReference>
<dbReference type="InterPro" id="IPR006621">
    <property type="entry name" value="Nose-resist-to-fluoxetine_N"/>
</dbReference>
<keyword evidence="1" id="KW-0472">Membrane</keyword>
<evidence type="ECO:0000313" key="4">
    <source>
        <dbReference type="Proteomes" id="UP000092444"/>
    </source>
</evidence>
<feature type="transmembrane region" description="Helical" evidence="1">
    <location>
        <begin position="141"/>
        <end position="163"/>
    </location>
</feature>